<feature type="non-terminal residue" evidence="2">
    <location>
        <position position="255"/>
    </location>
</feature>
<dbReference type="PANTHER" id="PTHR45912">
    <property type="entry name" value="CILIA- AND FLAGELLA-ASSOCIATED PROTEIN 47"/>
    <property type="match status" value="1"/>
</dbReference>
<dbReference type="AlphaFoldDB" id="A0A061SLB5"/>
<organism evidence="2">
    <name type="scientific">Tetraselmis sp. GSL018</name>
    <dbReference type="NCBI Taxonomy" id="582737"/>
    <lineage>
        <taxon>Eukaryota</taxon>
        <taxon>Viridiplantae</taxon>
        <taxon>Chlorophyta</taxon>
        <taxon>core chlorophytes</taxon>
        <taxon>Chlorodendrophyceae</taxon>
        <taxon>Chlorodendrales</taxon>
        <taxon>Chlorodendraceae</taxon>
        <taxon>Tetraselmis</taxon>
    </lineage>
</organism>
<keyword evidence="2" id="KW-0966">Cell projection</keyword>
<gene>
    <name evidence="2" type="ORF">TSPGSL018_2366</name>
</gene>
<dbReference type="GO" id="GO:0060271">
    <property type="term" value="P:cilium assembly"/>
    <property type="evidence" value="ECO:0007669"/>
    <property type="project" value="TreeGrafter"/>
</dbReference>
<feature type="compositionally biased region" description="Basic residues" evidence="1">
    <location>
        <begin position="126"/>
        <end position="139"/>
    </location>
</feature>
<sequence>FTGPASLQVPAKTTLAYPLKFEAPWVGEYKGKQARAGDTGDGGGEHLRPARGLGGARGGVAHSPRVPCPGDDPLQGAGAQPVEAGALLQRVQRSELRLGEGARSGRGREEQGVQDEPAPAKERQVHREHHVCQRGRLLRMAHPGAHGPRGGAGGPHRGLGGGPQGGLDRGRGRNPLPEPATFDVTYAGPGLLGLPSLTVPAREEAQFEFYFAPLAAGVDMGRVQFVHPELGEFWYELLLTGKAPEPVRVPELRAP</sequence>
<evidence type="ECO:0000313" key="2">
    <source>
        <dbReference type="EMBL" id="JAC83849.1"/>
    </source>
</evidence>
<dbReference type="PANTHER" id="PTHR45912:SF3">
    <property type="entry name" value="CILIA- AND FLAGELLA-ASSOCIATED PROTEIN 47"/>
    <property type="match status" value="1"/>
</dbReference>
<proteinExistence type="predicted"/>
<dbReference type="EMBL" id="GBEZ01001094">
    <property type="protein sequence ID" value="JAC83849.1"/>
    <property type="molecule type" value="Transcribed_RNA"/>
</dbReference>
<feature type="non-terminal residue" evidence="2">
    <location>
        <position position="1"/>
    </location>
</feature>
<feature type="compositionally biased region" description="Gly residues" evidence="1">
    <location>
        <begin position="147"/>
        <end position="167"/>
    </location>
</feature>
<feature type="region of interest" description="Disordered" evidence="1">
    <location>
        <begin position="32"/>
        <end position="178"/>
    </location>
</feature>
<keyword evidence="2" id="KW-0969">Cilium</keyword>
<protein>
    <submittedName>
        <fullName evidence="2">Flagellar associated protein</fullName>
    </submittedName>
</protein>
<evidence type="ECO:0000256" key="1">
    <source>
        <dbReference type="SAM" id="MobiDB-lite"/>
    </source>
</evidence>
<accession>A0A061SLB5</accession>
<keyword evidence="2" id="KW-0282">Flagellum</keyword>
<name>A0A061SLB5_9CHLO</name>
<reference evidence="2" key="1">
    <citation type="submission" date="2014-05" db="EMBL/GenBank/DDBJ databases">
        <title>The transcriptome of the halophilic microalga Tetraselmis sp. GSL018 isolated from the Great Salt Lake, Utah.</title>
        <authorList>
            <person name="Jinkerson R.E."/>
            <person name="D'Adamo S."/>
            <person name="Posewitz M.C."/>
        </authorList>
    </citation>
    <scope>NUCLEOTIDE SEQUENCE</scope>
    <source>
        <strain evidence="2">GSL018</strain>
    </source>
</reference>
<dbReference type="GO" id="GO:0005929">
    <property type="term" value="C:cilium"/>
    <property type="evidence" value="ECO:0007669"/>
    <property type="project" value="TreeGrafter"/>
</dbReference>